<feature type="signal peptide" evidence="1">
    <location>
        <begin position="1"/>
        <end position="21"/>
    </location>
</feature>
<evidence type="ECO:0000313" key="3">
    <source>
        <dbReference type="Proteomes" id="UP000799438"/>
    </source>
</evidence>
<evidence type="ECO:0000313" key="2">
    <source>
        <dbReference type="EMBL" id="KAF2147213.1"/>
    </source>
</evidence>
<proteinExistence type="predicted"/>
<name>A0A6A6BV57_9PEZI</name>
<dbReference type="OrthoDB" id="3438781at2759"/>
<dbReference type="GeneID" id="54293684"/>
<dbReference type="EMBL" id="ML995474">
    <property type="protein sequence ID" value="KAF2147213.1"/>
    <property type="molecule type" value="Genomic_DNA"/>
</dbReference>
<dbReference type="Proteomes" id="UP000799438">
    <property type="component" value="Unassembled WGS sequence"/>
</dbReference>
<feature type="non-terminal residue" evidence="2">
    <location>
        <position position="225"/>
    </location>
</feature>
<accession>A0A6A6BV57</accession>
<gene>
    <name evidence="2" type="ORF">K452DRAFT_211951</name>
</gene>
<evidence type="ECO:0000256" key="1">
    <source>
        <dbReference type="SAM" id="SignalP"/>
    </source>
</evidence>
<keyword evidence="1" id="KW-0732">Signal</keyword>
<dbReference type="RefSeq" id="XP_033402921.1">
    <property type="nucleotide sequence ID" value="XM_033536188.1"/>
</dbReference>
<feature type="non-terminal residue" evidence="2">
    <location>
        <position position="1"/>
    </location>
</feature>
<dbReference type="AlphaFoldDB" id="A0A6A6BV57"/>
<feature type="chain" id="PRO_5025573330" evidence="1">
    <location>
        <begin position="22"/>
        <end position="225"/>
    </location>
</feature>
<protein>
    <submittedName>
        <fullName evidence="2">Uncharacterized protein</fullName>
    </submittedName>
</protein>
<reference evidence="2" key="1">
    <citation type="journal article" date="2020" name="Stud. Mycol.">
        <title>101 Dothideomycetes genomes: a test case for predicting lifestyles and emergence of pathogens.</title>
        <authorList>
            <person name="Haridas S."/>
            <person name="Albert R."/>
            <person name="Binder M."/>
            <person name="Bloem J."/>
            <person name="Labutti K."/>
            <person name="Salamov A."/>
            <person name="Andreopoulos B."/>
            <person name="Baker S."/>
            <person name="Barry K."/>
            <person name="Bills G."/>
            <person name="Bluhm B."/>
            <person name="Cannon C."/>
            <person name="Castanera R."/>
            <person name="Culley D."/>
            <person name="Daum C."/>
            <person name="Ezra D."/>
            <person name="Gonzalez J."/>
            <person name="Henrissat B."/>
            <person name="Kuo A."/>
            <person name="Liang C."/>
            <person name="Lipzen A."/>
            <person name="Lutzoni F."/>
            <person name="Magnuson J."/>
            <person name="Mondo S."/>
            <person name="Nolan M."/>
            <person name="Ohm R."/>
            <person name="Pangilinan J."/>
            <person name="Park H.-J."/>
            <person name="Ramirez L."/>
            <person name="Alfaro M."/>
            <person name="Sun H."/>
            <person name="Tritt A."/>
            <person name="Yoshinaga Y."/>
            <person name="Zwiers L.-H."/>
            <person name="Turgeon B."/>
            <person name="Goodwin S."/>
            <person name="Spatafora J."/>
            <person name="Crous P."/>
            <person name="Grigoriev I."/>
        </authorList>
    </citation>
    <scope>NUCLEOTIDE SEQUENCE</scope>
    <source>
        <strain evidence="2">CBS 121167</strain>
    </source>
</reference>
<keyword evidence="3" id="KW-1185">Reference proteome</keyword>
<organism evidence="2 3">
    <name type="scientific">Aplosporella prunicola CBS 121167</name>
    <dbReference type="NCBI Taxonomy" id="1176127"/>
    <lineage>
        <taxon>Eukaryota</taxon>
        <taxon>Fungi</taxon>
        <taxon>Dikarya</taxon>
        <taxon>Ascomycota</taxon>
        <taxon>Pezizomycotina</taxon>
        <taxon>Dothideomycetes</taxon>
        <taxon>Dothideomycetes incertae sedis</taxon>
        <taxon>Botryosphaeriales</taxon>
        <taxon>Aplosporellaceae</taxon>
        <taxon>Aplosporella</taxon>
    </lineage>
</organism>
<sequence length="225" mass="22738">TMKASLLLTAGLSAASPLSLAIRDSGLQACNPSGATSSALPKTGSELSSLYTSLLSSVKGQSFSVKQTQDGDDSSDSGSFCCAQGTSCLTLADFSIPFCYDKFTTNYIFPDGSSGNIVSGNYNRTDGSSVNLLTGDYTDNGTSGNIYSSDAADKPNTATLSIPPLYTASGVGSAIPISALGTIVVYTTTVPETTIQPTTIPASTVKALTVSGTTIAGSTTVTPTT</sequence>